<protein>
    <submittedName>
        <fullName evidence="8">Phospholipase D-like protein</fullName>
    </submittedName>
</protein>
<dbReference type="OrthoDB" id="3298587at2"/>
<dbReference type="EMBL" id="QGGR01000030">
    <property type="protein sequence ID" value="PWK32396.1"/>
    <property type="molecule type" value="Genomic_DNA"/>
</dbReference>
<evidence type="ECO:0000256" key="4">
    <source>
        <dbReference type="ARBA" id="ARBA00022989"/>
    </source>
</evidence>
<feature type="transmembrane region" description="Helical" evidence="6">
    <location>
        <begin position="12"/>
        <end position="33"/>
    </location>
</feature>
<keyword evidence="9" id="KW-1185">Reference proteome</keyword>
<feature type="transmembrane region" description="Helical" evidence="6">
    <location>
        <begin position="45"/>
        <end position="63"/>
    </location>
</feature>
<keyword evidence="2" id="KW-1003">Cell membrane</keyword>
<dbReference type="InterPro" id="IPR027379">
    <property type="entry name" value="CLS_N"/>
</dbReference>
<keyword evidence="5 6" id="KW-0472">Membrane</keyword>
<reference evidence="8 9" key="1">
    <citation type="submission" date="2018-05" db="EMBL/GenBank/DDBJ databases">
        <title>Genomic Encyclopedia of Archaeal and Bacterial Type Strains, Phase II (KMG-II): from individual species to whole genera.</title>
        <authorList>
            <person name="Goeker M."/>
        </authorList>
    </citation>
    <scope>NUCLEOTIDE SEQUENCE [LARGE SCALE GENOMIC DNA]</scope>
    <source>
        <strain evidence="8 9">DSM 45184</strain>
    </source>
</reference>
<organism evidence="8 9">
    <name type="scientific">Actinoplanes xinjiangensis</name>
    <dbReference type="NCBI Taxonomy" id="512350"/>
    <lineage>
        <taxon>Bacteria</taxon>
        <taxon>Bacillati</taxon>
        <taxon>Actinomycetota</taxon>
        <taxon>Actinomycetes</taxon>
        <taxon>Micromonosporales</taxon>
        <taxon>Micromonosporaceae</taxon>
        <taxon>Actinoplanes</taxon>
    </lineage>
</organism>
<proteinExistence type="predicted"/>
<dbReference type="AlphaFoldDB" id="A0A316ENF2"/>
<feature type="domain" description="Cardiolipin synthase N-terminal" evidence="7">
    <location>
        <begin position="27"/>
        <end position="65"/>
    </location>
</feature>
<evidence type="ECO:0000256" key="6">
    <source>
        <dbReference type="SAM" id="Phobius"/>
    </source>
</evidence>
<keyword evidence="4 6" id="KW-1133">Transmembrane helix</keyword>
<comment type="subcellular location">
    <subcellularLocation>
        <location evidence="1">Cell membrane</location>
        <topology evidence="1">Multi-pass membrane protein</topology>
    </subcellularLocation>
</comment>
<keyword evidence="3 6" id="KW-0812">Transmembrane</keyword>
<gene>
    <name evidence="8" type="ORF">BC793_1306</name>
</gene>
<dbReference type="Pfam" id="PF13396">
    <property type="entry name" value="PLDc_N"/>
    <property type="match status" value="1"/>
</dbReference>
<evidence type="ECO:0000256" key="2">
    <source>
        <dbReference type="ARBA" id="ARBA00022475"/>
    </source>
</evidence>
<dbReference type="GO" id="GO:0005886">
    <property type="term" value="C:plasma membrane"/>
    <property type="evidence" value="ECO:0007669"/>
    <property type="project" value="UniProtKB-SubCell"/>
</dbReference>
<dbReference type="Proteomes" id="UP000245697">
    <property type="component" value="Unassembled WGS sequence"/>
</dbReference>
<accession>A0A316ENF2</accession>
<evidence type="ECO:0000259" key="7">
    <source>
        <dbReference type="Pfam" id="PF13396"/>
    </source>
</evidence>
<evidence type="ECO:0000256" key="3">
    <source>
        <dbReference type="ARBA" id="ARBA00022692"/>
    </source>
</evidence>
<evidence type="ECO:0000256" key="5">
    <source>
        <dbReference type="ARBA" id="ARBA00023136"/>
    </source>
</evidence>
<evidence type="ECO:0000313" key="8">
    <source>
        <dbReference type="EMBL" id="PWK32396.1"/>
    </source>
</evidence>
<dbReference type="RefSeq" id="WP_109601902.1">
    <property type="nucleotide sequence ID" value="NZ_BONA01000098.1"/>
</dbReference>
<evidence type="ECO:0000256" key="1">
    <source>
        <dbReference type="ARBA" id="ARBA00004651"/>
    </source>
</evidence>
<comment type="caution">
    <text evidence="8">The sequence shown here is derived from an EMBL/GenBank/DDBJ whole genome shotgun (WGS) entry which is preliminary data.</text>
</comment>
<sequence length="72" mass="7906">MTDLAMTLLGILFWTLPLAAYVAVFAATIAGIVRAPLSRRSRTRWIWLVVLAPGIGIVLWFLAGRPAVSARR</sequence>
<name>A0A316ENF2_9ACTN</name>
<evidence type="ECO:0000313" key="9">
    <source>
        <dbReference type="Proteomes" id="UP000245697"/>
    </source>
</evidence>